<sequence>MRPAAATWTSDPTVHKGGASRVLRLAPFAVWLIAIYLVSALVACAAAERRGRLVPASAAWLVALLVSPRHRLRRHVLSGLLRPVRLVRLSGSRLVVAVLVVLW</sequence>
<reference evidence="2 3" key="1">
    <citation type="submission" date="2020-03" db="EMBL/GenBank/DDBJ databases">
        <title>Whole genome shotgun sequence of Phytohabitans suffuscus NBRC 105367.</title>
        <authorList>
            <person name="Komaki H."/>
            <person name="Tamura T."/>
        </authorList>
    </citation>
    <scope>NUCLEOTIDE SEQUENCE [LARGE SCALE GENOMIC DNA]</scope>
    <source>
        <strain evidence="2 3">NBRC 105367</strain>
    </source>
</reference>
<protein>
    <submittedName>
        <fullName evidence="2">Uncharacterized protein</fullName>
    </submittedName>
</protein>
<dbReference type="KEGG" id="psuu:Psuf_028490"/>
<keyword evidence="1" id="KW-1133">Transmembrane helix</keyword>
<keyword evidence="1" id="KW-0472">Membrane</keyword>
<dbReference type="Proteomes" id="UP000503011">
    <property type="component" value="Chromosome"/>
</dbReference>
<reference evidence="2 3" key="2">
    <citation type="submission" date="2020-03" db="EMBL/GenBank/DDBJ databases">
        <authorList>
            <person name="Ichikawa N."/>
            <person name="Kimura A."/>
            <person name="Kitahashi Y."/>
            <person name="Uohara A."/>
        </authorList>
    </citation>
    <scope>NUCLEOTIDE SEQUENCE [LARGE SCALE GENOMIC DNA]</scope>
    <source>
        <strain evidence="2 3">NBRC 105367</strain>
    </source>
</reference>
<dbReference type="AlphaFoldDB" id="A0A6F8YHH1"/>
<gene>
    <name evidence="2" type="ORF">Psuf_028490</name>
</gene>
<evidence type="ECO:0000256" key="1">
    <source>
        <dbReference type="SAM" id="Phobius"/>
    </source>
</evidence>
<proteinExistence type="predicted"/>
<evidence type="ECO:0000313" key="3">
    <source>
        <dbReference type="Proteomes" id="UP000503011"/>
    </source>
</evidence>
<name>A0A6F8YHH1_9ACTN</name>
<dbReference type="EMBL" id="AP022871">
    <property type="protein sequence ID" value="BCB85536.1"/>
    <property type="molecule type" value="Genomic_DNA"/>
</dbReference>
<keyword evidence="3" id="KW-1185">Reference proteome</keyword>
<evidence type="ECO:0000313" key="2">
    <source>
        <dbReference type="EMBL" id="BCB85536.1"/>
    </source>
</evidence>
<accession>A0A6F8YHH1</accession>
<organism evidence="2 3">
    <name type="scientific">Phytohabitans suffuscus</name>
    <dbReference type="NCBI Taxonomy" id="624315"/>
    <lineage>
        <taxon>Bacteria</taxon>
        <taxon>Bacillati</taxon>
        <taxon>Actinomycetota</taxon>
        <taxon>Actinomycetes</taxon>
        <taxon>Micromonosporales</taxon>
        <taxon>Micromonosporaceae</taxon>
    </lineage>
</organism>
<keyword evidence="1" id="KW-0812">Transmembrane</keyword>
<feature type="transmembrane region" description="Helical" evidence="1">
    <location>
        <begin position="28"/>
        <end position="46"/>
    </location>
</feature>